<gene>
    <name evidence="2" type="ORF">EWM62_01240</name>
</gene>
<dbReference type="Pfam" id="PF05239">
    <property type="entry name" value="PRC"/>
    <property type="match status" value="1"/>
</dbReference>
<keyword evidence="3" id="KW-1185">Reference proteome</keyword>
<organism evidence="2 3">
    <name type="scientific">Mucilaginibacter terrigena</name>
    <dbReference type="NCBI Taxonomy" id="2492395"/>
    <lineage>
        <taxon>Bacteria</taxon>
        <taxon>Pseudomonadati</taxon>
        <taxon>Bacteroidota</taxon>
        <taxon>Sphingobacteriia</taxon>
        <taxon>Sphingobacteriales</taxon>
        <taxon>Sphingobacteriaceae</taxon>
        <taxon>Mucilaginibacter</taxon>
    </lineage>
</organism>
<dbReference type="GO" id="GO:0019684">
    <property type="term" value="P:photosynthesis, light reaction"/>
    <property type="evidence" value="ECO:0007669"/>
    <property type="project" value="InterPro"/>
</dbReference>
<evidence type="ECO:0000313" key="2">
    <source>
        <dbReference type="EMBL" id="RYU92095.1"/>
    </source>
</evidence>
<dbReference type="SUPFAM" id="SSF50346">
    <property type="entry name" value="PRC-barrel domain"/>
    <property type="match status" value="1"/>
</dbReference>
<comment type="caution">
    <text evidence="2">The sequence shown here is derived from an EMBL/GenBank/DDBJ whole genome shotgun (WGS) entry which is preliminary data.</text>
</comment>
<dbReference type="Proteomes" id="UP000293331">
    <property type="component" value="Unassembled WGS sequence"/>
</dbReference>
<evidence type="ECO:0000259" key="1">
    <source>
        <dbReference type="Pfam" id="PF05239"/>
    </source>
</evidence>
<protein>
    <submittedName>
        <fullName evidence="2">PRC-barrel domain containing protein</fullName>
    </submittedName>
</protein>
<dbReference type="InterPro" id="IPR027275">
    <property type="entry name" value="PRC-brl_dom"/>
</dbReference>
<dbReference type="Gene3D" id="3.90.50.10">
    <property type="entry name" value="Photosynthetic Reaction Center, subunit H, domain 2"/>
    <property type="match status" value="1"/>
</dbReference>
<dbReference type="RefSeq" id="WP_129874825.1">
    <property type="nucleotide sequence ID" value="NZ_SEWG01000001.1"/>
</dbReference>
<name>A0A4Q5LRJ5_9SPHI</name>
<accession>A0A4Q5LRJ5</accession>
<dbReference type="AlphaFoldDB" id="A0A4Q5LRJ5"/>
<reference evidence="2 3" key="1">
    <citation type="submission" date="2019-02" db="EMBL/GenBank/DDBJ databases">
        <title>Bacterial novel species Mucilaginibacter sp. 17JY9-4 isolated from soil.</title>
        <authorList>
            <person name="Jung H.-Y."/>
        </authorList>
    </citation>
    <scope>NUCLEOTIDE SEQUENCE [LARGE SCALE GENOMIC DNA]</scope>
    <source>
        <strain evidence="2 3">17JY9-4</strain>
    </source>
</reference>
<proteinExistence type="predicted"/>
<dbReference type="InterPro" id="IPR011033">
    <property type="entry name" value="PRC_barrel-like_sf"/>
</dbReference>
<dbReference type="OrthoDB" id="1422173at2"/>
<dbReference type="InterPro" id="IPR014747">
    <property type="entry name" value="Bac_photo_RC_H_C"/>
</dbReference>
<dbReference type="EMBL" id="SEWG01000001">
    <property type="protein sequence ID" value="RYU92095.1"/>
    <property type="molecule type" value="Genomic_DNA"/>
</dbReference>
<dbReference type="GO" id="GO:0030077">
    <property type="term" value="C:plasma membrane light-harvesting complex"/>
    <property type="evidence" value="ECO:0007669"/>
    <property type="project" value="InterPro"/>
</dbReference>
<evidence type="ECO:0000313" key="3">
    <source>
        <dbReference type="Proteomes" id="UP000293331"/>
    </source>
</evidence>
<sequence>MASDNNTADYDNLQELSESDFEIVDGQPEIFGWDVCDIHKNKVGEVYELLFDPKRRKVRYIIVDMESNDVDLEEGRVLVPIEIAEFDLDKDTVKLPGVSVTNLLALPLYEKGRVINEDTDDEIRIALAKAEKDAPIPPGSLNVGQTKFYLKNEGFIAGDDNA</sequence>
<feature type="domain" description="PRC-barrel" evidence="1">
    <location>
        <begin position="28"/>
        <end position="96"/>
    </location>
</feature>